<dbReference type="KEGG" id="ppec:H9W90_05550"/>
<dbReference type="InterPro" id="IPR013766">
    <property type="entry name" value="Thioredoxin_domain"/>
</dbReference>
<accession>A0A7G9LD87</accession>
<dbReference type="RefSeq" id="WP_187483464.1">
    <property type="nucleotide sequence ID" value="NZ_CP060695.1"/>
</dbReference>
<gene>
    <name evidence="3" type="ORF">H9W90_05550</name>
</gene>
<feature type="domain" description="Thioredoxin" evidence="2">
    <location>
        <begin position="27"/>
        <end position="160"/>
    </location>
</feature>
<proteinExistence type="predicted"/>
<sequence>MKKLVVLFIGLFFMTSYAQEKQMFAKSFINKKAPELYVKKWISEVPETKGKFVLVDFWATWCGPCIQGIPDLNEYQKEFKEDLVIIGLSNQSKSKIKRFKKEQIEYFSGVDSKAKMAAELKITGIPYCIIINPEGIVVWEGNPKQPGFEMTYKVINKLIGDSKL</sequence>
<name>A0A7G9LD87_9FLAO</name>
<protein>
    <submittedName>
        <fullName evidence="3">TlpA family protein disulfide reductase</fullName>
    </submittedName>
</protein>
<evidence type="ECO:0000259" key="2">
    <source>
        <dbReference type="PROSITE" id="PS51352"/>
    </source>
</evidence>
<dbReference type="InterPro" id="IPR036249">
    <property type="entry name" value="Thioredoxin-like_sf"/>
</dbReference>
<organism evidence="3 4">
    <name type="scientific">Polaribacter pectinis</name>
    <dbReference type="NCBI Taxonomy" id="2738844"/>
    <lineage>
        <taxon>Bacteria</taxon>
        <taxon>Pseudomonadati</taxon>
        <taxon>Bacteroidota</taxon>
        <taxon>Flavobacteriia</taxon>
        <taxon>Flavobacteriales</taxon>
        <taxon>Flavobacteriaceae</taxon>
    </lineage>
</organism>
<evidence type="ECO:0000256" key="1">
    <source>
        <dbReference type="SAM" id="SignalP"/>
    </source>
</evidence>
<dbReference type="GO" id="GO:0016491">
    <property type="term" value="F:oxidoreductase activity"/>
    <property type="evidence" value="ECO:0007669"/>
    <property type="project" value="InterPro"/>
</dbReference>
<keyword evidence="1" id="KW-0732">Signal</keyword>
<reference evidence="3 4" key="1">
    <citation type="submission" date="2020-08" db="EMBL/GenBank/DDBJ databases">
        <title>Polaribacter sp. L12M9 isolated from gut of the Korean scallop.</title>
        <authorList>
            <person name="Jeong Y.S."/>
        </authorList>
    </citation>
    <scope>NUCLEOTIDE SEQUENCE [LARGE SCALE GENOMIC DNA]</scope>
    <source>
        <strain evidence="3 4">L12M9</strain>
    </source>
</reference>
<evidence type="ECO:0000313" key="4">
    <source>
        <dbReference type="Proteomes" id="UP000515808"/>
    </source>
</evidence>
<dbReference type="PANTHER" id="PTHR42852:SF13">
    <property type="entry name" value="PROTEIN DIPZ"/>
    <property type="match status" value="1"/>
</dbReference>
<dbReference type="EMBL" id="CP060695">
    <property type="protein sequence ID" value="QNM86586.1"/>
    <property type="molecule type" value="Genomic_DNA"/>
</dbReference>
<dbReference type="PANTHER" id="PTHR42852">
    <property type="entry name" value="THIOL:DISULFIDE INTERCHANGE PROTEIN DSBE"/>
    <property type="match status" value="1"/>
</dbReference>
<feature type="signal peptide" evidence="1">
    <location>
        <begin position="1"/>
        <end position="18"/>
    </location>
</feature>
<dbReference type="InterPro" id="IPR050553">
    <property type="entry name" value="Thioredoxin_ResA/DsbE_sf"/>
</dbReference>
<dbReference type="AlphaFoldDB" id="A0A7G9LD87"/>
<dbReference type="Proteomes" id="UP000515808">
    <property type="component" value="Chromosome"/>
</dbReference>
<dbReference type="Gene3D" id="3.40.30.10">
    <property type="entry name" value="Glutaredoxin"/>
    <property type="match status" value="1"/>
</dbReference>
<dbReference type="CDD" id="cd02966">
    <property type="entry name" value="TlpA_like_family"/>
    <property type="match status" value="1"/>
</dbReference>
<dbReference type="GO" id="GO:0016209">
    <property type="term" value="F:antioxidant activity"/>
    <property type="evidence" value="ECO:0007669"/>
    <property type="project" value="InterPro"/>
</dbReference>
<dbReference type="InterPro" id="IPR000866">
    <property type="entry name" value="AhpC/TSA"/>
</dbReference>
<feature type="chain" id="PRO_5028991880" evidence="1">
    <location>
        <begin position="19"/>
        <end position="164"/>
    </location>
</feature>
<evidence type="ECO:0000313" key="3">
    <source>
        <dbReference type="EMBL" id="QNM86586.1"/>
    </source>
</evidence>
<dbReference type="PROSITE" id="PS51352">
    <property type="entry name" value="THIOREDOXIN_2"/>
    <property type="match status" value="1"/>
</dbReference>
<keyword evidence="4" id="KW-1185">Reference proteome</keyword>
<dbReference type="Pfam" id="PF00578">
    <property type="entry name" value="AhpC-TSA"/>
    <property type="match status" value="1"/>
</dbReference>
<dbReference type="SUPFAM" id="SSF52833">
    <property type="entry name" value="Thioredoxin-like"/>
    <property type="match status" value="1"/>
</dbReference>